<comment type="caution">
    <text evidence="2">The sequence shown here is derived from an EMBL/GenBank/DDBJ whole genome shotgun (WGS) entry which is preliminary data.</text>
</comment>
<reference evidence="2 3" key="1">
    <citation type="submission" date="2013-11" db="EMBL/GenBank/DDBJ databases">
        <title>The Genome Sequence of Phytophthora parasitica P1569.</title>
        <authorList>
            <consortium name="The Broad Institute Genomics Platform"/>
            <person name="Russ C."/>
            <person name="Tyler B."/>
            <person name="Panabieres F."/>
            <person name="Shan W."/>
            <person name="Tripathy S."/>
            <person name="Grunwald N."/>
            <person name="Machado M."/>
            <person name="Johnson C.S."/>
            <person name="Arredondo F."/>
            <person name="Hong C."/>
            <person name="Coffey M."/>
            <person name="Young S.K."/>
            <person name="Zeng Q."/>
            <person name="Gargeya S."/>
            <person name="Fitzgerald M."/>
            <person name="Abouelleil A."/>
            <person name="Alvarado L."/>
            <person name="Chapman S.B."/>
            <person name="Gainer-Dewar J."/>
            <person name="Goldberg J."/>
            <person name="Griggs A."/>
            <person name="Gujja S."/>
            <person name="Hansen M."/>
            <person name="Howarth C."/>
            <person name="Imamovic A."/>
            <person name="Ireland A."/>
            <person name="Larimer J."/>
            <person name="McCowan C."/>
            <person name="Murphy C."/>
            <person name="Pearson M."/>
            <person name="Poon T.W."/>
            <person name="Priest M."/>
            <person name="Roberts A."/>
            <person name="Saif S."/>
            <person name="Shea T."/>
            <person name="Sykes S."/>
            <person name="Wortman J."/>
            <person name="Nusbaum C."/>
            <person name="Birren B."/>
        </authorList>
    </citation>
    <scope>NUCLEOTIDE SEQUENCE [LARGE SCALE GENOMIC DNA]</scope>
    <source>
        <strain evidence="2 3">P1569</strain>
    </source>
</reference>
<feature type="non-terminal residue" evidence="2">
    <location>
        <position position="60"/>
    </location>
</feature>
<proteinExistence type="predicted"/>
<dbReference type="Proteomes" id="UP000018721">
    <property type="component" value="Unassembled WGS sequence"/>
</dbReference>
<name>V9F309_PHYNI</name>
<dbReference type="EMBL" id="ANIZ01001653">
    <property type="protein sequence ID" value="ETI45905.1"/>
    <property type="molecule type" value="Genomic_DNA"/>
</dbReference>
<sequence>MAKVRSLTKQSKKDGKRRRVENAKRKADDAEAEVNEVVGVWTENDVFDGDSRLTRHEQRR</sequence>
<dbReference type="AlphaFoldDB" id="V9F309"/>
<dbReference type="HOGENOM" id="CLU_2949028_0_0_1"/>
<evidence type="ECO:0000256" key="1">
    <source>
        <dbReference type="SAM" id="MobiDB-lite"/>
    </source>
</evidence>
<evidence type="ECO:0000313" key="2">
    <source>
        <dbReference type="EMBL" id="ETI45905.1"/>
    </source>
</evidence>
<gene>
    <name evidence="2" type="ORF">F443_09639</name>
</gene>
<keyword evidence="3" id="KW-1185">Reference proteome</keyword>
<feature type="region of interest" description="Disordered" evidence="1">
    <location>
        <begin position="1"/>
        <end position="33"/>
    </location>
</feature>
<organism evidence="2 3">
    <name type="scientific">Phytophthora nicotianae P1569</name>
    <dbReference type="NCBI Taxonomy" id="1317065"/>
    <lineage>
        <taxon>Eukaryota</taxon>
        <taxon>Sar</taxon>
        <taxon>Stramenopiles</taxon>
        <taxon>Oomycota</taxon>
        <taxon>Peronosporomycetes</taxon>
        <taxon>Peronosporales</taxon>
        <taxon>Peronosporaceae</taxon>
        <taxon>Phytophthora</taxon>
    </lineage>
</organism>
<protein>
    <submittedName>
        <fullName evidence="2">Uncharacterized protein</fullName>
    </submittedName>
</protein>
<feature type="compositionally biased region" description="Basic and acidic residues" evidence="1">
    <location>
        <begin position="20"/>
        <end position="29"/>
    </location>
</feature>
<accession>V9F309</accession>
<evidence type="ECO:0000313" key="3">
    <source>
        <dbReference type="Proteomes" id="UP000018721"/>
    </source>
</evidence>